<dbReference type="EMBL" id="SWBR01000002">
    <property type="protein sequence ID" value="TKC10518.1"/>
    <property type="molecule type" value="Genomic_DNA"/>
</dbReference>
<dbReference type="InterPro" id="IPR035937">
    <property type="entry name" value="FPG_N"/>
</dbReference>
<keyword evidence="3" id="KW-0227">DNA damage</keyword>
<dbReference type="SUPFAM" id="SSF81624">
    <property type="entry name" value="N-terminal domain of MutM-like DNA repair proteins"/>
    <property type="match status" value="1"/>
</dbReference>
<dbReference type="PANTHER" id="PTHR22993">
    <property type="entry name" value="FORMAMIDOPYRIMIDINE-DNA GLYCOSYLASE"/>
    <property type="match status" value="1"/>
</dbReference>
<evidence type="ECO:0000256" key="8">
    <source>
        <dbReference type="ARBA" id="ARBA00023268"/>
    </source>
</evidence>
<dbReference type="PROSITE" id="PS51068">
    <property type="entry name" value="FPG_CAT"/>
    <property type="match status" value="1"/>
</dbReference>
<dbReference type="Pfam" id="PF06831">
    <property type="entry name" value="H2TH"/>
    <property type="match status" value="1"/>
</dbReference>
<reference evidence="11 12" key="1">
    <citation type="submission" date="2019-04" db="EMBL/GenBank/DDBJ databases">
        <title>Pedobacter sp. RP-3-22 sp. nov., isolated from Arctic soil.</title>
        <authorList>
            <person name="Dahal R.H."/>
            <person name="Kim D.-U."/>
        </authorList>
    </citation>
    <scope>NUCLEOTIDE SEQUENCE [LARGE SCALE GENOMIC DNA]</scope>
    <source>
        <strain evidence="11 12">RP-3-22</strain>
    </source>
</reference>
<dbReference type="GO" id="GO:0006284">
    <property type="term" value="P:base-excision repair"/>
    <property type="evidence" value="ECO:0007669"/>
    <property type="project" value="InterPro"/>
</dbReference>
<gene>
    <name evidence="11" type="ORF">FA048_10055</name>
</gene>
<dbReference type="SMART" id="SM01232">
    <property type="entry name" value="H2TH"/>
    <property type="match status" value="1"/>
</dbReference>
<dbReference type="GO" id="GO:0003684">
    <property type="term" value="F:damaged DNA binding"/>
    <property type="evidence" value="ECO:0007669"/>
    <property type="project" value="InterPro"/>
</dbReference>
<evidence type="ECO:0000256" key="9">
    <source>
        <dbReference type="ARBA" id="ARBA00023295"/>
    </source>
</evidence>
<dbReference type="GO" id="GO:0008270">
    <property type="term" value="F:zinc ion binding"/>
    <property type="evidence" value="ECO:0007669"/>
    <property type="project" value="InterPro"/>
</dbReference>
<accession>A0A4U1CWX3</accession>
<keyword evidence="5" id="KW-0238">DNA-binding</keyword>
<dbReference type="SMART" id="SM00898">
    <property type="entry name" value="Fapy_DNA_glyco"/>
    <property type="match status" value="1"/>
</dbReference>
<protein>
    <submittedName>
        <fullName evidence="11">Formamidopyrimidine-DNA glycosylase</fullName>
    </submittedName>
</protein>
<dbReference type="Gene3D" id="1.10.8.50">
    <property type="match status" value="1"/>
</dbReference>
<keyword evidence="8" id="KW-0511">Multifunctional enzyme</keyword>
<evidence type="ECO:0000313" key="12">
    <source>
        <dbReference type="Proteomes" id="UP000309488"/>
    </source>
</evidence>
<name>A0A4U1CWX3_9SPHI</name>
<dbReference type="OrthoDB" id="9800855at2"/>
<evidence type="ECO:0000313" key="11">
    <source>
        <dbReference type="EMBL" id="TKC10518.1"/>
    </source>
</evidence>
<dbReference type="Proteomes" id="UP000309488">
    <property type="component" value="Unassembled WGS sequence"/>
</dbReference>
<dbReference type="PANTHER" id="PTHR22993:SF9">
    <property type="entry name" value="FORMAMIDOPYRIMIDINE-DNA GLYCOSYLASE"/>
    <property type="match status" value="1"/>
</dbReference>
<comment type="catalytic activity">
    <reaction evidence="1">
        <text>Hydrolysis of DNA containing ring-opened 7-methylguanine residues, releasing 2,6-diamino-4-hydroxy-5-(N-methyl)formamidopyrimidine.</text>
        <dbReference type="EC" id="3.2.2.23"/>
    </reaction>
</comment>
<feature type="domain" description="Formamidopyrimidine-DNA glycosylase catalytic" evidence="10">
    <location>
        <begin position="2"/>
        <end position="102"/>
    </location>
</feature>
<keyword evidence="7" id="KW-0456">Lyase</keyword>
<evidence type="ECO:0000256" key="3">
    <source>
        <dbReference type="ARBA" id="ARBA00022763"/>
    </source>
</evidence>
<dbReference type="AlphaFoldDB" id="A0A4U1CWX3"/>
<evidence type="ECO:0000259" key="10">
    <source>
        <dbReference type="PROSITE" id="PS51068"/>
    </source>
</evidence>
<dbReference type="Gene3D" id="3.20.190.10">
    <property type="entry name" value="MutM-like, N-terminal"/>
    <property type="match status" value="1"/>
</dbReference>
<dbReference type="GO" id="GO:0016829">
    <property type="term" value="F:lyase activity"/>
    <property type="evidence" value="ECO:0007669"/>
    <property type="project" value="UniProtKB-KW"/>
</dbReference>
<dbReference type="InterPro" id="IPR012319">
    <property type="entry name" value="FPG_cat"/>
</dbReference>
<keyword evidence="9" id="KW-0326">Glycosidase</keyword>
<dbReference type="Pfam" id="PF01149">
    <property type="entry name" value="Fapy_DNA_glyco"/>
    <property type="match status" value="1"/>
</dbReference>
<keyword evidence="6" id="KW-0234">DNA repair</keyword>
<comment type="caution">
    <text evidence="11">The sequence shown here is derived from an EMBL/GenBank/DDBJ whole genome shotgun (WGS) entry which is preliminary data.</text>
</comment>
<dbReference type="InterPro" id="IPR010979">
    <property type="entry name" value="Ribosomal_uS13-like_H2TH"/>
</dbReference>
<comment type="similarity">
    <text evidence="2">Belongs to the FPG family.</text>
</comment>
<organism evidence="11 12">
    <name type="scientific">Pedobacter polaris</name>
    <dbReference type="NCBI Taxonomy" id="2571273"/>
    <lineage>
        <taxon>Bacteria</taxon>
        <taxon>Pseudomonadati</taxon>
        <taxon>Bacteroidota</taxon>
        <taxon>Sphingobacteriia</taxon>
        <taxon>Sphingobacteriales</taxon>
        <taxon>Sphingobacteriaceae</taxon>
        <taxon>Pedobacter</taxon>
    </lineage>
</organism>
<evidence type="ECO:0000256" key="2">
    <source>
        <dbReference type="ARBA" id="ARBA00009409"/>
    </source>
</evidence>
<evidence type="ECO:0000256" key="6">
    <source>
        <dbReference type="ARBA" id="ARBA00023204"/>
    </source>
</evidence>
<dbReference type="InterPro" id="IPR015886">
    <property type="entry name" value="H2TH_FPG"/>
</dbReference>
<proteinExistence type="inferred from homology"/>
<dbReference type="GO" id="GO:0008534">
    <property type="term" value="F:oxidized purine nucleobase lesion DNA N-glycosylase activity"/>
    <property type="evidence" value="ECO:0007669"/>
    <property type="project" value="UniProtKB-EC"/>
</dbReference>
<evidence type="ECO:0000256" key="7">
    <source>
        <dbReference type="ARBA" id="ARBA00023239"/>
    </source>
</evidence>
<sequence>MAELPDLTVFAQILSRKFAGKTLKEIDVKVAKKLKGTVAELKEALEGKKLIEVLREGKTLQFKFSSNHVLGMHLMLRGELELLDQSNPEPKFLVFGFHFAGGGGFAVTDRLKQATPTLDPVKAKSPDALEISEADFITLLAKKKGMVKEVLMDQKVIRGIGNSYADEILWDARISPFSLSNAIPEKVAKKLYASMVSVLREAIDFIAKENGDELRGELRDAMKVHGAKIEKSPTGKEIKSEKIGGRTAYYTDEQKMYS</sequence>
<keyword evidence="4" id="KW-0378">Hydrolase</keyword>
<keyword evidence="12" id="KW-1185">Reference proteome</keyword>
<evidence type="ECO:0000256" key="5">
    <source>
        <dbReference type="ARBA" id="ARBA00023125"/>
    </source>
</evidence>
<dbReference type="SUPFAM" id="SSF46946">
    <property type="entry name" value="S13-like H2TH domain"/>
    <property type="match status" value="1"/>
</dbReference>
<evidence type="ECO:0000256" key="4">
    <source>
        <dbReference type="ARBA" id="ARBA00022801"/>
    </source>
</evidence>
<dbReference type="RefSeq" id="WP_136840434.1">
    <property type="nucleotide sequence ID" value="NZ_SWBR01000002.1"/>
</dbReference>
<dbReference type="GO" id="GO:0003906">
    <property type="term" value="F:DNA-(apurinic or apyrimidinic site) endonuclease activity"/>
    <property type="evidence" value="ECO:0007669"/>
    <property type="project" value="InterPro"/>
</dbReference>
<evidence type="ECO:0000256" key="1">
    <source>
        <dbReference type="ARBA" id="ARBA00001668"/>
    </source>
</evidence>